<keyword evidence="1" id="KW-0145">Chemotaxis</keyword>
<accession>A0ABS0SWZ3</accession>
<organism evidence="8 9">
    <name type="scientific">Caulobacter hibisci</name>
    <dbReference type="NCBI Taxonomy" id="2035993"/>
    <lineage>
        <taxon>Bacteria</taxon>
        <taxon>Pseudomonadati</taxon>
        <taxon>Pseudomonadota</taxon>
        <taxon>Alphaproteobacteria</taxon>
        <taxon>Caulobacterales</taxon>
        <taxon>Caulobacteraceae</taxon>
        <taxon>Caulobacter</taxon>
    </lineage>
</organism>
<feature type="region of interest" description="Disordered" evidence="4">
    <location>
        <begin position="453"/>
        <end position="476"/>
    </location>
</feature>
<dbReference type="CDD" id="cd11386">
    <property type="entry name" value="MCP_signal"/>
    <property type="match status" value="1"/>
</dbReference>
<gene>
    <name evidence="8" type="ORF">I4Q42_05755</name>
</gene>
<proteinExistence type="inferred from homology"/>
<dbReference type="InterPro" id="IPR051310">
    <property type="entry name" value="MCP_chemotaxis"/>
</dbReference>
<dbReference type="EMBL" id="JADWOX010000002">
    <property type="protein sequence ID" value="MBI1683167.1"/>
    <property type="molecule type" value="Genomic_DNA"/>
</dbReference>
<dbReference type="InterPro" id="IPR013655">
    <property type="entry name" value="PAS_fold_3"/>
</dbReference>
<dbReference type="Pfam" id="PF08447">
    <property type="entry name" value="PAS_3"/>
    <property type="match status" value="1"/>
</dbReference>
<evidence type="ECO:0000259" key="5">
    <source>
        <dbReference type="PROSITE" id="PS50111"/>
    </source>
</evidence>
<dbReference type="PANTHER" id="PTHR43531">
    <property type="entry name" value="PROTEIN ICFG"/>
    <property type="match status" value="1"/>
</dbReference>
<dbReference type="PANTHER" id="PTHR43531:SF11">
    <property type="entry name" value="METHYL-ACCEPTING CHEMOTAXIS PROTEIN 3"/>
    <property type="match status" value="1"/>
</dbReference>
<dbReference type="InterPro" id="IPR004090">
    <property type="entry name" value="Chemotax_Me-accpt_rcpt"/>
</dbReference>
<evidence type="ECO:0000259" key="7">
    <source>
        <dbReference type="PROSITE" id="PS50885"/>
    </source>
</evidence>
<dbReference type="Gene3D" id="3.30.450.20">
    <property type="entry name" value="PAS domain"/>
    <property type="match status" value="1"/>
</dbReference>
<dbReference type="InterPro" id="IPR003660">
    <property type="entry name" value="HAMP_dom"/>
</dbReference>
<evidence type="ECO:0000313" key="9">
    <source>
        <dbReference type="Proteomes" id="UP000639859"/>
    </source>
</evidence>
<dbReference type="Proteomes" id="UP000639859">
    <property type="component" value="Unassembled WGS sequence"/>
</dbReference>
<dbReference type="PROSITE" id="PS50111">
    <property type="entry name" value="CHEMOTAXIS_TRANSDUC_2"/>
    <property type="match status" value="1"/>
</dbReference>
<evidence type="ECO:0000256" key="3">
    <source>
        <dbReference type="PROSITE-ProRule" id="PRU00284"/>
    </source>
</evidence>
<dbReference type="Pfam" id="PF00015">
    <property type="entry name" value="MCPsignal"/>
    <property type="match status" value="1"/>
</dbReference>
<dbReference type="Pfam" id="PF18947">
    <property type="entry name" value="HAMP_2"/>
    <property type="match status" value="1"/>
</dbReference>
<evidence type="ECO:0000256" key="1">
    <source>
        <dbReference type="ARBA" id="ARBA00022500"/>
    </source>
</evidence>
<dbReference type="SMART" id="SM00283">
    <property type="entry name" value="MA"/>
    <property type="match status" value="1"/>
</dbReference>
<keyword evidence="3" id="KW-0807">Transducer</keyword>
<dbReference type="NCBIfam" id="TIGR00229">
    <property type="entry name" value="sensory_box"/>
    <property type="match status" value="1"/>
</dbReference>
<dbReference type="Gene3D" id="1.10.287.950">
    <property type="entry name" value="Methyl-accepting chemotaxis protein"/>
    <property type="match status" value="1"/>
</dbReference>
<evidence type="ECO:0000256" key="2">
    <source>
        <dbReference type="ARBA" id="ARBA00029447"/>
    </source>
</evidence>
<dbReference type="PROSITE" id="PS50112">
    <property type="entry name" value="PAS"/>
    <property type="match status" value="1"/>
</dbReference>
<comment type="similarity">
    <text evidence="2">Belongs to the methyl-accepting chemotaxis (MCP) protein family.</text>
</comment>
<protein>
    <submittedName>
        <fullName evidence="8">Methyl-accepting chemotaxis protein</fullName>
    </submittedName>
</protein>
<dbReference type="InterPro" id="IPR004089">
    <property type="entry name" value="MCPsignal_dom"/>
</dbReference>
<evidence type="ECO:0000259" key="6">
    <source>
        <dbReference type="PROSITE" id="PS50112"/>
    </source>
</evidence>
<dbReference type="SUPFAM" id="SSF55785">
    <property type="entry name" value="PYP-like sensor domain (PAS domain)"/>
    <property type="match status" value="1"/>
</dbReference>
<dbReference type="RefSeq" id="WP_198575093.1">
    <property type="nucleotide sequence ID" value="NZ_JADWOX010000002.1"/>
</dbReference>
<dbReference type="PRINTS" id="PR00260">
    <property type="entry name" value="CHEMTRNSDUCR"/>
</dbReference>
<evidence type="ECO:0000256" key="4">
    <source>
        <dbReference type="SAM" id="MobiDB-lite"/>
    </source>
</evidence>
<dbReference type="SUPFAM" id="SSF58104">
    <property type="entry name" value="Methyl-accepting chemotaxis protein (MCP) signaling domain"/>
    <property type="match status" value="1"/>
</dbReference>
<dbReference type="PROSITE" id="PS50885">
    <property type="entry name" value="HAMP"/>
    <property type="match status" value="1"/>
</dbReference>
<feature type="domain" description="Methyl-accepting transducer" evidence="5">
    <location>
        <begin position="207"/>
        <end position="436"/>
    </location>
</feature>
<dbReference type="InterPro" id="IPR035965">
    <property type="entry name" value="PAS-like_dom_sf"/>
</dbReference>
<sequence>MPFTLFNKGRETTDARLAELEATVAAIHRSQAVIEFELDGTILTANTNFLKTVGYSLDEIRGRHHSMFADPDFARTNEYKQFWLNLGRGEFFAGKFQRQGKGGVEIWIQGAYNPVFDAAGKPCKVIKFCTDITQAEHERLANDALRRTEAEQGAVVLTLADNLRRMAAGDLTAEITAAFEGRFASIKSDYNTALEAMRQAMDSIASSASGVRNGSNEITLASEDLSKRTEQQAASLEETAAALDEITATVRRSADGAKSASTAASTTRQEVTRSGEIMRDAIAAMGEIEQSSGKIGQIIGVIDEIAFQTNLLALNAGVEAARAGEAGRGFAVVAQEVRALAQRSAEAAKEIKTLIANSSAQVERGAKLVGDTGQSLNGIVGRIAEIDTLISEIAQSAHEQAGGLNQVNTAINQMDQVTQRNAAMVEEATAAAASLRNEASALSELVSRFDTGAATAQPAPRSAPVARPTSNPVAAAQSRIAQSFRPGSGSAAVAVSQEWEEF</sequence>
<name>A0ABS0SWZ3_9CAUL</name>
<dbReference type="CDD" id="cd00130">
    <property type="entry name" value="PAS"/>
    <property type="match status" value="1"/>
</dbReference>
<reference evidence="8 9" key="1">
    <citation type="submission" date="2020-11" db="EMBL/GenBank/DDBJ databases">
        <title>genome sequence of strain KACC 18849.</title>
        <authorList>
            <person name="Gao J."/>
            <person name="Zhang X."/>
        </authorList>
    </citation>
    <scope>NUCLEOTIDE SEQUENCE [LARGE SCALE GENOMIC DNA]</scope>
    <source>
        <strain evidence="8 9">KACC 18849</strain>
    </source>
</reference>
<comment type="caution">
    <text evidence="8">The sequence shown here is derived from an EMBL/GenBank/DDBJ whole genome shotgun (WGS) entry which is preliminary data.</text>
</comment>
<evidence type="ECO:0000313" key="8">
    <source>
        <dbReference type="EMBL" id="MBI1683167.1"/>
    </source>
</evidence>
<feature type="domain" description="HAMP" evidence="7">
    <location>
        <begin position="156"/>
        <end position="202"/>
    </location>
</feature>
<feature type="region of interest" description="Disordered" evidence="4">
    <location>
        <begin position="254"/>
        <end position="273"/>
    </location>
</feature>
<dbReference type="InterPro" id="IPR000014">
    <property type="entry name" value="PAS"/>
</dbReference>
<keyword evidence="9" id="KW-1185">Reference proteome</keyword>
<feature type="domain" description="PAS" evidence="6">
    <location>
        <begin position="33"/>
        <end position="63"/>
    </location>
</feature>